<keyword evidence="2" id="KW-1185">Reference proteome</keyword>
<evidence type="ECO:0000313" key="2">
    <source>
        <dbReference type="Proteomes" id="UP001209878"/>
    </source>
</evidence>
<proteinExistence type="predicted"/>
<dbReference type="AlphaFoldDB" id="A0AAD9NTY1"/>
<accession>A0AAD9NTY1</accession>
<gene>
    <name evidence="1" type="ORF">NP493_437g00020</name>
</gene>
<sequence length="95" mass="10537">MYKILLGLAPAYVNCAIVRNVPARALRPASVATLLAVTVPRRTVARSSFAVAGRPNYEEQLAKVDSDLTTGHDFYPDATNVFVEIDVEFRRQRDT</sequence>
<dbReference type="EMBL" id="JAODUO010000437">
    <property type="protein sequence ID" value="KAK2180563.1"/>
    <property type="molecule type" value="Genomic_DNA"/>
</dbReference>
<protein>
    <submittedName>
        <fullName evidence="1">Uncharacterized protein</fullName>
    </submittedName>
</protein>
<organism evidence="1 2">
    <name type="scientific">Ridgeia piscesae</name>
    <name type="common">Tubeworm</name>
    <dbReference type="NCBI Taxonomy" id="27915"/>
    <lineage>
        <taxon>Eukaryota</taxon>
        <taxon>Metazoa</taxon>
        <taxon>Spiralia</taxon>
        <taxon>Lophotrochozoa</taxon>
        <taxon>Annelida</taxon>
        <taxon>Polychaeta</taxon>
        <taxon>Sedentaria</taxon>
        <taxon>Canalipalpata</taxon>
        <taxon>Sabellida</taxon>
        <taxon>Siboglinidae</taxon>
        <taxon>Ridgeia</taxon>
    </lineage>
</organism>
<dbReference type="Proteomes" id="UP001209878">
    <property type="component" value="Unassembled WGS sequence"/>
</dbReference>
<reference evidence="1" key="1">
    <citation type="journal article" date="2023" name="Mol. Biol. Evol.">
        <title>Third-Generation Sequencing Reveals the Adaptive Role of the Epigenome in Three Deep-Sea Polychaetes.</title>
        <authorList>
            <person name="Perez M."/>
            <person name="Aroh O."/>
            <person name="Sun Y."/>
            <person name="Lan Y."/>
            <person name="Juniper S.K."/>
            <person name="Young C.R."/>
            <person name="Angers B."/>
            <person name="Qian P.Y."/>
        </authorList>
    </citation>
    <scope>NUCLEOTIDE SEQUENCE</scope>
    <source>
        <strain evidence="1">R07B-5</strain>
    </source>
</reference>
<evidence type="ECO:0000313" key="1">
    <source>
        <dbReference type="EMBL" id="KAK2180563.1"/>
    </source>
</evidence>
<comment type="caution">
    <text evidence="1">The sequence shown here is derived from an EMBL/GenBank/DDBJ whole genome shotgun (WGS) entry which is preliminary data.</text>
</comment>
<name>A0AAD9NTY1_RIDPI</name>